<evidence type="ECO:0000313" key="2">
    <source>
        <dbReference type="EnsemblMetazoa" id="Aqu2.1.07972_001"/>
    </source>
</evidence>
<protein>
    <submittedName>
        <fullName evidence="2">Uncharacterized protein</fullName>
    </submittedName>
</protein>
<evidence type="ECO:0000256" key="1">
    <source>
        <dbReference type="SAM" id="MobiDB-lite"/>
    </source>
</evidence>
<accession>A0A1X7T0J9</accession>
<proteinExistence type="predicted"/>
<dbReference type="AlphaFoldDB" id="A0A1X7T0J9"/>
<reference evidence="2" key="1">
    <citation type="submission" date="2017-05" db="UniProtKB">
        <authorList>
            <consortium name="EnsemblMetazoa"/>
        </authorList>
    </citation>
    <scope>IDENTIFICATION</scope>
</reference>
<name>A0A1X7T0J9_AMPQE</name>
<feature type="region of interest" description="Disordered" evidence="1">
    <location>
        <begin position="56"/>
        <end position="85"/>
    </location>
</feature>
<dbReference type="EnsemblMetazoa" id="Aqu2.1.07972_001">
    <property type="protein sequence ID" value="Aqu2.1.07972_001"/>
    <property type="gene ID" value="Aqu2.1.07972"/>
</dbReference>
<sequence>LQEGIYGYIEKRDREDRELYGRFEEIGALQSLESSVSWTEYDSVDLFFEETSDTDNSTINVTKEPSPMKRPLSSVNEAINETPHL</sequence>
<organism evidence="2">
    <name type="scientific">Amphimedon queenslandica</name>
    <name type="common">Sponge</name>
    <dbReference type="NCBI Taxonomy" id="400682"/>
    <lineage>
        <taxon>Eukaryota</taxon>
        <taxon>Metazoa</taxon>
        <taxon>Porifera</taxon>
        <taxon>Demospongiae</taxon>
        <taxon>Heteroscleromorpha</taxon>
        <taxon>Haplosclerida</taxon>
        <taxon>Niphatidae</taxon>
        <taxon>Amphimedon</taxon>
    </lineage>
</organism>
<dbReference type="InParanoid" id="A0A1X7T0J9"/>